<dbReference type="AlphaFoldDB" id="A0A087B408"/>
<dbReference type="RefSeq" id="WP_033515110.1">
    <property type="nucleotide sequence ID" value="NZ_JGYV01000001.1"/>
</dbReference>
<dbReference type="Proteomes" id="UP000029067">
    <property type="component" value="Unassembled WGS sequence"/>
</dbReference>
<dbReference type="EMBL" id="JGYV01000001">
    <property type="protein sequence ID" value="KFI65758.1"/>
    <property type="molecule type" value="Genomic_DNA"/>
</dbReference>
<name>A0A087B408_9BIFI</name>
<comment type="caution">
    <text evidence="1">The sequence shown here is derived from an EMBL/GenBank/DDBJ whole genome shotgun (WGS) entry which is preliminary data.</text>
</comment>
<proteinExistence type="predicted"/>
<organism evidence="1 2">
    <name type="scientific">Bifidobacterium cuniculi</name>
    <dbReference type="NCBI Taxonomy" id="1688"/>
    <lineage>
        <taxon>Bacteria</taxon>
        <taxon>Bacillati</taxon>
        <taxon>Actinomycetota</taxon>
        <taxon>Actinomycetes</taxon>
        <taxon>Bifidobacteriales</taxon>
        <taxon>Bifidobacteriaceae</taxon>
        <taxon>Bifidobacterium</taxon>
    </lineage>
</organism>
<keyword evidence="2" id="KW-1185">Reference proteome</keyword>
<protein>
    <recommendedName>
        <fullName evidence="3">DUF3168 domain-containing protein</fullName>
    </recommendedName>
</protein>
<reference evidence="1 2" key="1">
    <citation type="submission" date="2014-03" db="EMBL/GenBank/DDBJ databases">
        <title>Genomics of Bifidobacteria.</title>
        <authorList>
            <person name="Ventura M."/>
            <person name="Milani C."/>
            <person name="Lugli G.A."/>
        </authorList>
    </citation>
    <scope>NUCLEOTIDE SEQUENCE [LARGE SCALE GENOMIC DNA]</scope>
    <source>
        <strain evidence="1 2">LMG 10738</strain>
    </source>
</reference>
<accession>A0A087B408</accession>
<evidence type="ECO:0008006" key="3">
    <source>
        <dbReference type="Google" id="ProtNLM"/>
    </source>
</evidence>
<evidence type="ECO:0000313" key="2">
    <source>
        <dbReference type="Proteomes" id="UP000029067"/>
    </source>
</evidence>
<evidence type="ECO:0000313" key="1">
    <source>
        <dbReference type="EMBL" id="KFI65758.1"/>
    </source>
</evidence>
<sequence length="128" mass="13563">MAGLGLLGQDPSAMLFAIAQDAVPGVPVGFDMPAGSRKLFLTLSAGAPVTPVSQYWTLTVSAYSSTAGILDHADADRMWRALVRALLARRHETPLVDADLQAGPMTTHDTQSDVDYVYGAVMLTVAMK</sequence>
<dbReference type="OrthoDB" id="3232279at2"/>
<gene>
    <name evidence="1" type="ORF">BCUN_0253</name>
</gene>
<dbReference type="STRING" id="1688.BCUN_0253"/>